<feature type="transmembrane region" description="Helical" evidence="1">
    <location>
        <begin position="74"/>
        <end position="95"/>
    </location>
</feature>
<name>A0A2L1GLW4_9BACT</name>
<keyword evidence="1" id="KW-0472">Membrane</keyword>
<proteinExistence type="predicted"/>
<dbReference type="EMBL" id="CP021255">
    <property type="protein sequence ID" value="AVD70644.1"/>
    <property type="molecule type" value="Genomic_DNA"/>
</dbReference>
<feature type="transmembrane region" description="Helical" evidence="1">
    <location>
        <begin position="20"/>
        <end position="37"/>
    </location>
</feature>
<protein>
    <submittedName>
        <fullName evidence="2">Uncharacterized protein</fullName>
    </submittedName>
</protein>
<keyword evidence="1" id="KW-1133">Transmembrane helix</keyword>
<dbReference type="Pfam" id="PF19540">
    <property type="entry name" value="DUF6064"/>
    <property type="match status" value="1"/>
</dbReference>
<keyword evidence="3" id="KW-1185">Reference proteome</keyword>
<sequence length="215" mass="24240">MKNVEPFWMTLQSFRDDTFIVQILIIVAYLCILFLIAKQEGSRTDAIIKIILSSIFIFNSIVCFLIYFSELPMAKFFAGPLYLAIGYLFLVDIMAKRIHFTFNISPLRRFLAFTFIILTFLFPVFGMFSGHGMIALPGVPCPLAIFTLALLSAAIPRVDNIIVFMLLAWVLVNIPKIFGYVGCYEEIILILAGAYVLGLNRIMPEESTGDEHAST</sequence>
<accession>A0A2L1GLW4</accession>
<feature type="transmembrane region" description="Helical" evidence="1">
    <location>
        <begin position="107"/>
        <end position="128"/>
    </location>
</feature>
<organism evidence="2 3">
    <name type="scientific">Desulfobulbus oralis</name>
    <dbReference type="NCBI Taxonomy" id="1986146"/>
    <lineage>
        <taxon>Bacteria</taxon>
        <taxon>Pseudomonadati</taxon>
        <taxon>Thermodesulfobacteriota</taxon>
        <taxon>Desulfobulbia</taxon>
        <taxon>Desulfobulbales</taxon>
        <taxon>Desulfobulbaceae</taxon>
        <taxon>Desulfobulbus</taxon>
    </lineage>
</organism>
<dbReference type="InterPro" id="IPR045708">
    <property type="entry name" value="DUF6064"/>
</dbReference>
<reference evidence="2 3" key="1">
    <citation type="journal article" date="2018" name="MBio">
        <title>Insights into the evolution of host association through the isolation and characterization of a novel human periodontal pathobiont, Desulfobulbus oralis.</title>
        <authorList>
            <person name="Cross K.L."/>
            <person name="Chirania P."/>
            <person name="Xiong W."/>
            <person name="Beall C.J."/>
            <person name="Elkins J.G."/>
            <person name="Giannone R.J."/>
            <person name="Griffen A.L."/>
            <person name="Guss A.M."/>
            <person name="Hettich R.L."/>
            <person name="Joshi S.S."/>
            <person name="Mokrzan E.M."/>
            <person name="Martin R.K."/>
            <person name="Zhulin I.B."/>
            <person name="Leys E.J."/>
            <person name="Podar M."/>
        </authorList>
    </citation>
    <scope>NUCLEOTIDE SEQUENCE [LARGE SCALE GENOMIC DNA]</scope>
    <source>
        <strain evidence="2 3">ORNL</strain>
    </source>
</reference>
<dbReference type="Proteomes" id="UP000239867">
    <property type="component" value="Chromosome"/>
</dbReference>
<feature type="transmembrane region" description="Helical" evidence="1">
    <location>
        <begin position="134"/>
        <end position="154"/>
    </location>
</feature>
<dbReference type="OrthoDB" id="5455543at2"/>
<dbReference type="KEGG" id="deo:CAY53_03380"/>
<feature type="transmembrane region" description="Helical" evidence="1">
    <location>
        <begin position="46"/>
        <end position="68"/>
    </location>
</feature>
<evidence type="ECO:0000313" key="3">
    <source>
        <dbReference type="Proteomes" id="UP000239867"/>
    </source>
</evidence>
<dbReference type="RefSeq" id="WP_104935939.1">
    <property type="nucleotide sequence ID" value="NZ_CP021255.1"/>
</dbReference>
<keyword evidence="1" id="KW-0812">Transmembrane</keyword>
<evidence type="ECO:0000313" key="2">
    <source>
        <dbReference type="EMBL" id="AVD70644.1"/>
    </source>
</evidence>
<gene>
    <name evidence="2" type="ORF">CAY53_03380</name>
</gene>
<feature type="transmembrane region" description="Helical" evidence="1">
    <location>
        <begin position="161"/>
        <end position="181"/>
    </location>
</feature>
<dbReference type="AlphaFoldDB" id="A0A2L1GLW4"/>
<evidence type="ECO:0000256" key="1">
    <source>
        <dbReference type="SAM" id="Phobius"/>
    </source>
</evidence>